<dbReference type="WBParaSite" id="PSU_v2.g10094.t1">
    <property type="protein sequence ID" value="PSU_v2.g10094.t1"/>
    <property type="gene ID" value="PSU_v2.g10094"/>
</dbReference>
<dbReference type="Proteomes" id="UP000887577">
    <property type="component" value="Unplaced"/>
</dbReference>
<reference evidence="3" key="1">
    <citation type="submission" date="2022-11" db="UniProtKB">
        <authorList>
            <consortium name="WormBaseParasite"/>
        </authorList>
    </citation>
    <scope>IDENTIFICATION</scope>
</reference>
<sequence length="255" mass="28557">MVKELGKSEMVVVGGKKAVKFARAIGAKRWSLEALKEHYVHSKTIFGTDVKRLIYMPCGDKFIKHGKKLDKATEMLMESIKMVADCNGVQVIVFPMFRHSAYPDVNRTISGWFKEHAALERNLFMGVNEVDEQNSSALMKTTPGDTTTTQFADAQGIATKAGIKRVGEYLNQLGDAGKFNLYMERIENAPSAQNNIRDRPSHSNVPSRVCQPNSCKNYGARRGNPLSNAGNVNDCHPPPYYVKKKYRDRGNQRGR</sequence>
<proteinExistence type="predicted"/>
<evidence type="ECO:0000313" key="3">
    <source>
        <dbReference type="WBParaSite" id="PSU_v2.g10094.t1"/>
    </source>
</evidence>
<feature type="region of interest" description="Disordered" evidence="1">
    <location>
        <begin position="221"/>
        <end position="255"/>
    </location>
</feature>
<accession>A0A914XT05</accession>
<organism evidence="2 3">
    <name type="scientific">Panagrolaimus superbus</name>
    <dbReference type="NCBI Taxonomy" id="310955"/>
    <lineage>
        <taxon>Eukaryota</taxon>
        <taxon>Metazoa</taxon>
        <taxon>Ecdysozoa</taxon>
        <taxon>Nematoda</taxon>
        <taxon>Chromadorea</taxon>
        <taxon>Rhabditida</taxon>
        <taxon>Tylenchina</taxon>
        <taxon>Panagrolaimomorpha</taxon>
        <taxon>Panagrolaimoidea</taxon>
        <taxon>Panagrolaimidae</taxon>
        <taxon>Panagrolaimus</taxon>
    </lineage>
</organism>
<keyword evidence="2" id="KW-1185">Reference proteome</keyword>
<protein>
    <submittedName>
        <fullName evidence="3">Uncharacterized protein</fullName>
    </submittedName>
</protein>
<evidence type="ECO:0000313" key="2">
    <source>
        <dbReference type="Proteomes" id="UP000887577"/>
    </source>
</evidence>
<name>A0A914XT05_9BILA</name>
<evidence type="ECO:0000256" key="1">
    <source>
        <dbReference type="SAM" id="MobiDB-lite"/>
    </source>
</evidence>
<dbReference type="AlphaFoldDB" id="A0A914XT05"/>